<name>A0ABQ1K4V1_9FLAO</name>
<dbReference type="Proteomes" id="UP000615760">
    <property type="component" value="Unassembled WGS sequence"/>
</dbReference>
<dbReference type="Pfam" id="PF09832">
    <property type="entry name" value="DUF2059"/>
    <property type="match status" value="1"/>
</dbReference>
<feature type="domain" description="DUF2059" evidence="1">
    <location>
        <begin position="57"/>
        <end position="92"/>
    </location>
</feature>
<gene>
    <name evidence="2" type="ORF">GCM10007424_24280</name>
</gene>
<organism evidence="2 3">
    <name type="scientific">Flavobacterium suaedae</name>
    <dbReference type="NCBI Taxonomy" id="1767027"/>
    <lineage>
        <taxon>Bacteria</taxon>
        <taxon>Pseudomonadati</taxon>
        <taxon>Bacteroidota</taxon>
        <taxon>Flavobacteriia</taxon>
        <taxon>Flavobacteriales</taxon>
        <taxon>Flavobacteriaceae</taxon>
        <taxon>Flavobacterium</taxon>
    </lineage>
</organism>
<evidence type="ECO:0000313" key="2">
    <source>
        <dbReference type="EMBL" id="GGB83388.1"/>
    </source>
</evidence>
<evidence type="ECO:0000259" key="1">
    <source>
        <dbReference type="Pfam" id="PF09832"/>
    </source>
</evidence>
<comment type="caution">
    <text evidence="2">The sequence shown here is derived from an EMBL/GenBank/DDBJ whole genome shotgun (WGS) entry which is preliminary data.</text>
</comment>
<keyword evidence="3" id="KW-1185">Reference proteome</keyword>
<dbReference type="EMBL" id="BMJE01000006">
    <property type="protein sequence ID" value="GGB83388.1"/>
    <property type="molecule type" value="Genomic_DNA"/>
</dbReference>
<dbReference type="RefSeq" id="WP_188621574.1">
    <property type="nucleotide sequence ID" value="NZ_BMJE01000006.1"/>
</dbReference>
<proteinExistence type="predicted"/>
<sequence length="114" mass="13422">MANAQIDEKIHSLISITTDTERLEGIKELMLYDVLDIEREAFSKEFDIIVFNYYKKLQEYYKANYTEDEIDQLLSFYDSPAGKKLMADQRELLHGNLLPNNDLNARVKEIKKDK</sequence>
<accession>A0ABQ1K4V1</accession>
<dbReference type="InterPro" id="IPR018637">
    <property type="entry name" value="DUF2059"/>
</dbReference>
<reference evidence="3" key="1">
    <citation type="journal article" date="2019" name="Int. J. Syst. Evol. Microbiol.">
        <title>The Global Catalogue of Microorganisms (GCM) 10K type strain sequencing project: providing services to taxonomists for standard genome sequencing and annotation.</title>
        <authorList>
            <consortium name="The Broad Institute Genomics Platform"/>
            <consortium name="The Broad Institute Genome Sequencing Center for Infectious Disease"/>
            <person name="Wu L."/>
            <person name="Ma J."/>
        </authorList>
    </citation>
    <scope>NUCLEOTIDE SEQUENCE [LARGE SCALE GENOMIC DNA]</scope>
    <source>
        <strain evidence="3">CGMCC 1.15461</strain>
    </source>
</reference>
<protein>
    <recommendedName>
        <fullName evidence="1">DUF2059 domain-containing protein</fullName>
    </recommendedName>
</protein>
<evidence type="ECO:0000313" key="3">
    <source>
        <dbReference type="Proteomes" id="UP000615760"/>
    </source>
</evidence>